<dbReference type="RefSeq" id="WP_027445583.1">
    <property type="nucleotide sequence ID" value="NZ_AULJ01000012.1"/>
</dbReference>
<sequence length="185" mass="21895">MVTYVVGALAVGLLALFLSMYIQNKKIIISILTGIVLAAILFVLFEVYQETYPSFSEISSLQFNEDTEFEVANLSIYEFSEGEMPERQAMLKIKDQAIIDRILSDFKNMKFKKDEHAERHFRKYHLTVTVTKKVKKDHFTSETFTYDFDEDYLFNYEILNETNHMQTIKSLRENDDLNWNYYDNE</sequence>
<feature type="transmembrane region" description="Helical" evidence="1">
    <location>
        <begin position="6"/>
        <end position="22"/>
    </location>
</feature>
<keyword evidence="1" id="KW-1133">Transmembrane helix</keyword>
<feature type="transmembrane region" description="Helical" evidence="1">
    <location>
        <begin position="27"/>
        <end position="48"/>
    </location>
</feature>
<reference evidence="2 3" key="1">
    <citation type="submission" date="2013-08" db="EMBL/GenBank/DDBJ databases">
        <authorList>
            <person name="Huang J."/>
            <person name="Wang G."/>
        </authorList>
    </citation>
    <scope>NUCLEOTIDE SEQUENCE [LARGE SCALE GENOMIC DNA]</scope>
    <source>
        <strain evidence="2 3">BH030004</strain>
    </source>
</reference>
<organism evidence="2 3">
    <name type="scientific">Pontibacillus marinus BH030004 = DSM 16465</name>
    <dbReference type="NCBI Taxonomy" id="1385511"/>
    <lineage>
        <taxon>Bacteria</taxon>
        <taxon>Bacillati</taxon>
        <taxon>Bacillota</taxon>
        <taxon>Bacilli</taxon>
        <taxon>Bacillales</taxon>
        <taxon>Bacillaceae</taxon>
        <taxon>Pontibacillus</taxon>
    </lineage>
</organism>
<evidence type="ECO:0000313" key="2">
    <source>
        <dbReference type="EMBL" id="KGX89593.1"/>
    </source>
</evidence>
<protein>
    <submittedName>
        <fullName evidence="2">Uncharacterized protein</fullName>
    </submittedName>
</protein>
<keyword evidence="1" id="KW-0812">Transmembrane</keyword>
<proteinExistence type="predicted"/>
<dbReference type="OrthoDB" id="10018256at2"/>
<evidence type="ECO:0000313" key="3">
    <source>
        <dbReference type="Proteomes" id="UP000030403"/>
    </source>
</evidence>
<accession>A0A0A5GEF3</accession>
<keyword evidence="3" id="KW-1185">Reference proteome</keyword>
<dbReference type="STRING" id="1385511.GCA_000425225_01227"/>
<dbReference type="EMBL" id="AVPF01000014">
    <property type="protein sequence ID" value="KGX89593.1"/>
    <property type="molecule type" value="Genomic_DNA"/>
</dbReference>
<name>A0A0A5GEF3_9BACI</name>
<dbReference type="Proteomes" id="UP000030403">
    <property type="component" value="Unassembled WGS sequence"/>
</dbReference>
<dbReference type="AlphaFoldDB" id="A0A0A5GEF3"/>
<dbReference type="eggNOG" id="ENOG502ZEMD">
    <property type="taxonomic scope" value="Bacteria"/>
</dbReference>
<comment type="caution">
    <text evidence="2">The sequence shown here is derived from an EMBL/GenBank/DDBJ whole genome shotgun (WGS) entry which is preliminary data.</text>
</comment>
<gene>
    <name evidence="2" type="ORF">N783_05570</name>
</gene>
<evidence type="ECO:0000256" key="1">
    <source>
        <dbReference type="SAM" id="Phobius"/>
    </source>
</evidence>
<keyword evidence="1" id="KW-0472">Membrane</keyword>